<dbReference type="Gene3D" id="1.10.287.130">
    <property type="match status" value="1"/>
</dbReference>
<dbReference type="GO" id="GO:0000155">
    <property type="term" value="F:phosphorelay sensor kinase activity"/>
    <property type="evidence" value="ECO:0007669"/>
    <property type="project" value="InterPro"/>
</dbReference>
<sequence>MLNLIAAMCAPLTLFFFVLNISESRYLLSAINLSNCLVSASVFALHRVGRYGTARIMLLGFNFIFFTLGNYFYQNGSIYFLLSILIVSILVYDSKWLQTLFAGSIIAIIVWLTFYPNPAIEADQLSMGRKMMNTVGALFFIAFIIAFFKHIQYDYQAKIEEQHKRLKDINDNMQNLFSIVSHDIKSPLASLQNMLSLFKANLLSAENAQHSINLMNKRVVQLNITLENLLHWSSKNLDGIETHPSYINIRNAVKETCYFFEPLAEQKAITFTINIPEGLFVFADYDQLGIILRNLVSNAIKFSFPNASICLTAKPKGQQVHLQVIDFGTGMEQEKATQLFLHLQSPMFGTDGERGSGVGLLLCSELVRRNGGTITATSNPNQGSIFTVTLPAGVPKSPSGNQTSGETTTKQSIF</sequence>
<dbReference type="InterPro" id="IPR036890">
    <property type="entry name" value="HATPase_C_sf"/>
</dbReference>
<comment type="caution">
    <text evidence="7">The sequence shown here is derived from an EMBL/GenBank/DDBJ whole genome shotgun (WGS) entry which is preliminary data.</text>
</comment>
<keyword evidence="3" id="KW-0597">Phosphoprotein</keyword>
<comment type="catalytic activity">
    <reaction evidence="1">
        <text>ATP + protein L-histidine = ADP + protein N-phospho-L-histidine.</text>
        <dbReference type="EC" id="2.7.13.3"/>
    </reaction>
</comment>
<organism evidence="7 8">
    <name type="scientific">Sphingobacterium allocomposti</name>
    <dbReference type="NCBI Taxonomy" id="415956"/>
    <lineage>
        <taxon>Bacteria</taxon>
        <taxon>Pseudomonadati</taxon>
        <taxon>Bacteroidota</taxon>
        <taxon>Sphingobacteriia</taxon>
        <taxon>Sphingobacteriales</taxon>
        <taxon>Sphingobacteriaceae</taxon>
        <taxon>Sphingobacterium</taxon>
    </lineage>
</organism>
<keyword evidence="5" id="KW-0472">Membrane</keyword>
<dbReference type="InterPro" id="IPR005467">
    <property type="entry name" value="His_kinase_dom"/>
</dbReference>
<dbReference type="InterPro" id="IPR003661">
    <property type="entry name" value="HisK_dim/P_dom"/>
</dbReference>
<feature type="transmembrane region" description="Helical" evidence="5">
    <location>
        <begin position="78"/>
        <end position="93"/>
    </location>
</feature>
<dbReference type="EMBL" id="VNHX01000007">
    <property type="protein sequence ID" value="TYP96200.1"/>
    <property type="molecule type" value="Genomic_DNA"/>
</dbReference>
<evidence type="ECO:0000313" key="8">
    <source>
        <dbReference type="Proteomes" id="UP000325105"/>
    </source>
</evidence>
<evidence type="ECO:0000256" key="4">
    <source>
        <dbReference type="SAM" id="MobiDB-lite"/>
    </source>
</evidence>
<dbReference type="InterPro" id="IPR003594">
    <property type="entry name" value="HATPase_dom"/>
</dbReference>
<dbReference type="Proteomes" id="UP000325105">
    <property type="component" value="Unassembled WGS sequence"/>
</dbReference>
<dbReference type="AlphaFoldDB" id="A0A5S5DJR8"/>
<keyword evidence="5" id="KW-0812">Transmembrane</keyword>
<keyword evidence="5" id="KW-1133">Transmembrane helix</keyword>
<dbReference type="PANTHER" id="PTHR43547:SF2">
    <property type="entry name" value="HYBRID SIGNAL TRANSDUCTION HISTIDINE KINASE C"/>
    <property type="match status" value="1"/>
</dbReference>
<dbReference type="RefSeq" id="WP_170249983.1">
    <property type="nucleotide sequence ID" value="NZ_VNHX01000007.1"/>
</dbReference>
<dbReference type="PRINTS" id="PR00344">
    <property type="entry name" value="BCTRLSENSOR"/>
</dbReference>
<dbReference type="SMART" id="SM00387">
    <property type="entry name" value="HATPase_c"/>
    <property type="match status" value="1"/>
</dbReference>
<dbReference type="PROSITE" id="PS50109">
    <property type="entry name" value="HIS_KIN"/>
    <property type="match status" value="1"/>
</dbReference>
<keyword evidence="7" id="KW-0418">Kinase</keyword>
<dbReference type="Pfam" id="PF02518">
    <property type="entry name" value="HATPase_c"/>
    <property type="match status" value="1"/>
</dbReference>
<evidence type="ECO:0000256" key="2">
    <source>
        <dbReference type="ARBA" id="ARBA00012438"/>
    </source>
</evidence>
<feature type="transmembrane region" description="Helical" evidence="5">
    <location>
        <begin position="131"/>
        <end position="148"/>
    </location>
</feature>
<evidence type="ECO:0000313" key="7">
    <source>
        <dbReference type="EMBL" id="TYP96200.1"/>
    </source>
</evidence>
<reference evidence="7 8" key="1">
    <citation type="submission" date="2019-07" db="EMBL/GenBank/DDBJ databases">
        <title>Genomic Encyclopedia of Archaeal and Bacterial Type Strains, Phase II (KMG-II): from individual species to whole genera.</title>
        <authorList>
            <person name="Goeker M."/>
        </authorList>
    </citation>
    <scope>NUCLEOTIDE SEQUENCE [LARGE SCALE GENOMIC DNA]</scope>
    <source>
        <strain evidence="7 8">DSM 18850</strain>
    </source>
</reference>
<dbReference type="SUPFAM" id="SSF47384">
    <property type="entry name" value="Homodimeric domain of signal transducing histidine kinase"/>
    <property type="match status" value="1"/>
</dbReference>
<dbReference type="SMART" id="SM00388">
    <property type="entry name" value="HisKA"/>
    <property type="match status" value="1"/>
</dbReference>
<dbReference type="InterPro" id="IPR036097">
    <property type="entry name" value="HisK_dim/P_sf"/>
</dbReference>
<evidence type="ECO:0000259" key="6">
    <source>
        <dbReference type="PROSITE" id="PS50109"/>
    </source>
</evidence>
<protein>
    <recommendedName>
        <fullName evidence="2">histidine kinase</fullName>
        <ecNumber evidence="2">2.7.13.3</ecNumber>
    </recommendedName>
</protein>
<dbReference type="CDD" id="cd00082">
    <property type="entry name" value="HisKA"/>
    <property type="match status" value="1"/>
</dbReference>
<feature type="transmembrane region" description="Helical" evidence="5">
    <location>
        <begin position="100"/>
        <end position="119"/>
    </location>
</feature>
<keyword evidence="7" id="KW-0808">Transferase</keyword>
<name>A0A5S5DJR8_9SPHI</name>
<proteinExistence type="predicted"/>
<evidence type="ECO:0000256" key="5">
    <source>
        <dbReference type="SAM" id="Phobius"/>
    </source>
</evidence>
<dbReference type="PANTHER" id="PTHR43547">
    <property type="entry name" value="TWO-COMPONENT HISTIDINE KINASE"/>
    <property type="match status" value="1"/>
</dbReference>
<evidence type="ECO:0000256" key="3">
    <source>
        <dbReference type="ARBA" id="ARBA00022553"/>
    </source>
</evidence>
<feature type="domain" description="Histidine kinase" evidence="6">
    <location>
        <begin position="179"/>
        <end position="394"/>
    </location>
</feature>
<dbReference type="InterPro" id="IPR004358">
    <property type="entry name" value="Sig_transdc_His_kin-like_C"/>
</dbReference>
<feature type="compositionally biased region" description="Polar residues" evidence="4">
    <location>
        <begin position="398"/>
        <end position="414"/>
    </location>
</feature>
<gene>
    <name evidence="7" type="ORF">BC792_10799</name>
</gene>
<keyword evidence="8" id="KW-1185">Reference proteome</keyword>
<dbReference type="Gene3D" id="3.30.565.10">
    <property type="entry name" value="Histidine kinase-like ATPase, C-terminal domain"/>
    <property type="match status" value="1"/>
</dbReference>
<evidence type="ECO:0000256" key="1">
    <source>
        <dbReference type="ARBA" id="ARBA00000085"/>
    </source>
</evidence>
<dbReference type="SUPFAM" id="SSF55874">
    <property type="entry name" value="ATPase domain of HSP90 chaperone/DNA topoisomerase II/histidine kinase"/>
    <property type="match status" value="1"/>
</dbReference>
<feature type="transmembrane region" description="Helical" evidence="5">
    <location>
        <begin position="30"/>
        <end position="49"/>
    </location>
</feature>
<feature type="region of interest" description="Disordered" evidence="4">
    <location>
        <begin position="393"/>
        <end position="414"/>
    </location>
</feature>
<accession>A0A5S5DJR8</accession>
<dbReference type="EC" id="2.7.13.3" evidence="2"/>